<name>A0ABT9A9Q2_9BACT</name>
<evidence type="ECO:0000259" key="12">
    <source>
        <dbReference type="Pfam" id="PF07715"/>
    </source>
</evidence>
<keyword evidence="2 8" id="KW-0813">Transport</keyword>
<dbReference type="InterPro" id="IPR023997">
    <property type="entry name" value="TonB-dep_OMP_SusC/RagA_CS"/>
</dbReference>
<dbReference type="InterPro" id="IPR008969">
    <property type="entry name" value="CarboxyPept-like_regulatory"/>
</dbReference>
<evidence type="ECO:0000256" key="7">
    <source>
        <dbReference type="ARBA" id="ARBA00023237"/>
    </source>
</evidence>
<evidence type="ECO:0000256" key="1">
    <source>
        <dbReference type="ARBA" id="ARBA00004571"/>
    </source>
</evidence>
<comment type="similarity">
    <text evidence="8 9">Belongs to the TonB-dependent receptor family.</text>
</comment>
<accession>A0ABT9A9Q2</accession>
<keyword evidence="5 9" id="KW-0798">TonB box</keyword>
<evidence type="ECO:0000313" key="13">
    <source>
        <dbReference type="EMBL" id="MDO7846258.1"/>
    </source>
</evidence>
<dbReference type="Pfam" id="PF13715">
    <property type="entry name" value="CarbopepD_reg_2"/>
    <property type="match status" value="1"/>
</dbReference>
<dbReference type="Pfam" id="PF00593">
    <property type="entry name" value="TonB_dep_Rec_b-barrel"/>
    <property type="match status" value="1"/>
</dbReference>
<keyword evidence="14" id="KW-1185">Reference proteome</keyword>
<keyword evidence="6 8" id="KW-0472">Membrane</keyword>
<dbReference type="Gene3D" id="2.170.130.10">
    <property type="entry name" value="TonB-dependent receptor, plug domain"/>
    <property type="match status" value="1"/>
</dbReference>
<dbReference type="NCBIfam" id="TIGR04056">
    <property type="entry name" value="OMP_RagA_SusC"/>
    <property type="match status" value="1"/>
</dbReference>
<dbReference type="InterPro" id="IPR036942">
    <property type="entry name" value="Beta-barrel_TonB_sf"/>
</dbReference>
<dbReference type="InterPro" id="IPR039426">
    <property type="entry name" value="TonB-dep_rcpt-like"/>
</dbReference>
<dbReference type="SUPFAM" id="SSF56935">
    <property type="entry name" value="Porins"/>
    <property type="match status" value="1"/>
</dbReference>
<evidence type="ECO:0000256" key="4">
    <source>
        <dbReference type="ARBA" id="ARBA00022692"/>
    </source>
</evidence>
<evidence type="ECO:0000256" key="6">
    <source>
        <dbReference type="ARBA" id="ARBA00023136"/>
    </source>
</evidence>
<evidence type="ECO:0000256" key="8">
    <source>
        <dbReference type="PROSITE-ProRule" id="PRU01360"/>
    </source>
</evidence>
<dbReference type="InterPro" id="IPR037066">
    <property type="entry name" value="Plug_dom_sf"/>
</dbReference>
<keyword evidence="13" id="KW-0675">Receptor</keyword>
<feature type="region of interest" description="Disordered" evidence="10">
    <location>
        <begin position="1"/>
        <end position="20"/>
    </location>
</feature>
<dbReference type="InterPro" id="IPR000531">
    <property type="entry name" value="Beta-barrel_TonB"/>
</dbReference>
<feature type="domain" description="TonB-dependent receptor plug" evidence="12">
    <location>
        <begin position="139"/>
        <end position="247"/>
    </location>
</feature>
<evidence type="ECO:0000256" key="10">
    <source>
        <dbReference type="SAM" id="MobiDB-lite"/>
    </source>
</evidence>
<gene>
    <name evidence="13" type="ORF">Q5H92_07820</name>
</gene>
<proteinExistence type="inferred from homology"/>
<comment type="subcellular location">
    <subcellularLocation>
        <location evidence="1 8">Cell outer membrane</location>
        <topology evidence="1 8">Multi-pass membrane protein</topology>
    </subcellularLocation>
</comment>
<reference evidence="13" key="1">
    <citation type="submission" date="2023-07" db="EMBL/GenBank/DDBJ databases">
        <authorList>
            <person name="Kim M.K."/>
        </authorList>
    </citation>
    <scope>NUCLEOTIDE SEQUENCE</scope>
    <source>
        <strain evidence="13">M29</strain>
    </source>
</reference>
<dbReference type="InterPro" id="IPR023996">
    <property type="entry name" value="TonB-dep_OMP_SusC/RagA"/>
</dbReference>
<keyword evidence="4 8" id="KW-0812">Transmembrane</keyword>
<keyword evidence="3 8" id="KW-1134">Transmembrane beta strand</keyword>
<keyword evidence="7 8" id="KW-0998">Cell outer membrane</keyword>
<dbReference type="InterPro" id="IPR012910">
    <property type="entry name" value="Plug_dom"/>
</dbReference>
<dbReference type="NCBIfam" id="TIGR04057">
    <property type="entry name" value="SusC_RagA_signa"/>
    <property type="match status" value="1"/>
</dbReference>
<evidence type="ECO:0000256" key="9">
    <source>
        <dbReference type="RuleBase" id="RU003357"/>
    </source>
</evidence>
<feature type="compositionally biased region" description="Polar residues" evidence="10">
    <location>
        <begin position="1"/>
        <end position="11"/>
    </location>
</feature>
<dbReference type="RefSeq" id="WP_305010947.1">
    <property type="nucleotide sequence ID" value="NZ_JAUQSX010000003.1"/>
</dbReference>
<protein>
    <submittedName>
        <fullName evidence="13">TonB-dependent receptor</fullName>
    </submittedName>
</protein>
<feature type="domain" description="TonB-dependent receptor-like beta-barrel" evidence="11">
    <location>
        <begin position="447"/>
        <end position="812"/>
    </location>
</feature>
<dbReference type="Gene3D" id="2.40.170.20">
    <property type="entry name" value="TonB-dependent receptor, beta-barrel domain"/>
    <property type="match status" value="1"/>
</dbReference>
<evidence type="ECO:0000256" key="3">
    <source>
        <dbReference type="ARBA" id="ARBA00022452"/>
    </source>
</evidence>
<dbReference type="Proteomes" id="UP001167796">
    <property type="component" value="Unassembled WGS sequence"/>
</dbReference>
<sequence length="1084" mass="117555">MNEKITLSTSGARVRGRNTGPARPAAWRLLLVLLLQLLAVGAWAQTTTVTGKISDAKEALPGVSIQVKGTTQGATTGVDGTFSIAGVKPDATLVISFIGYTTREISVNGQTSLSVVLQPGTQMLDEAEVVGVGYGEVRRRDLTGSIGSVNVAELQKAPVTSFEQALAGRVAGVQVTSTDGQPGDAVNIVIRGNNSVNNSNAPLYVIDGFPIENPNNNSINPADIESIDVLKDASATAIYGSRGANGVVIITTKRGKKGPPQISYDGYVGINKVIKRMEVLSPYEYVRLQNDLNPALAAPYFTDGRTLESYRNVKGVDYQNELFKTALFQNHTLSLRGGTDATKYSFSGSLTDQKGVITASGFRRYQGRLTLDQQVGTKLKVGLNVNYADTKQYGTIPRNQTGFNSGNSEYFNLVYAVLTQKPVSSSGDDAALLASFTDPDLAALDNRVNPLYSAQNEINDNYNGNLTANLYLNYDFTKDLSLRVTGGTNLNRGRREIFNNSLTRSGSSLTSQGTNGVNGSLFYTQANDYNNEYALTYNKEFNQNHKLNLLGVYSMQFNNSQSFGFTANRVPNEALGVSGLDEGTLSSSTSATSRFTLQSYTSRINYTLFNKYIFTGSFRVDGSSKFAPANRYGYFPSAAVAWRLGDENFMKALPVISNAKVRASFGSVGNNRVSDFAYLSTITTDVNLGYPFGTTLGQGFAETSLGNPDLKWETTTSFDGGLELGFLKDRIALEVDVYQKKTTDLLLSSALPTSTGFGSSVINVGATQNRGVEFTLNTVNVSNSNFTWNTNFNISFNRNQLVSLNTGQDNIVTLTGSGGAFSNNQSLYLAQVGRPISMFYGYVFDGIYQFTDFDQLANGTYVLKDDRPSLGTVTGAVAGRLNGTRPGDIKYRDLNGDNVIDENDRTIIGDPNPTHTGGFSNNFTWKGFDLNVFFQWSYGNDIFNANRVYLEGGSPPNLQVNYLATYADRWTPTNPSNEIPRAVVAGVAGNVNGTRVFSSRTVEDGSFIRLKTIQLGYNVPALYAKRVGLQGVRVYASAQNLKTWTNYSFYDPEVSTKGFGLQNGYDFSPYPRALVLTAGLNITL</sequence>
<evidence type="ECO:0000313" key="14">
    <source>
        <dbReference type="Proteomes" id="UP001167796"/>
    </source>
</evidence>
<dbReference type="Gene3D" id="2.60.40.1120">
    <property type="entry name" value="Carboxypeptidase-like, regulatory domain"/>
    <property type="match status" value="1"/>
</dbReference>
<dbReference type="EMBL" id="JAUQSX010000003">
    <property type="protein sequence ID" value="MDO7846258.1"/>
    <property type="molecule type" value="Genomic_DNA"/>
</dbReference>
<evidence type="ECO:0000256" key="2">
    <source>
        <dbReference type="ARBA" id="ARBA00022448"/>
    </source>
</evidence>
<dbReference type="Pfam" id="PF07715">
    <property type="entry name" value="Plug"/>
    <property type="match status" value="1"/>
</dbReference>
<comment type="caution">
    <text evidence="13">The sequence shown here is derived from an EMBL/GenBank/DDBJ whole genome shotgun (WGS) entry which is preliminary data.</text>
</comment>
<dbReference type="SUPFAM" id="SSF49464">
    <property type="entry name" value="Carboxypeptidase regulatory domain-like"/>
    <property type="match status" value="1"/>
</dbReference>
<evidence type="ECO:0000256" key="5">
    <source>
        <dbReference type="ARBA" id="ARBA00023077"/>
    </source>
</evidence>
<dbReference type="PROSITE" id="PS52016">
    <property type="entry name" value="TONB_DEPENDENT_REC_3"/>
    <property type="match status" value="1"/>
</dbReference>
<organism evidence="13 14">
    <name type="scientific">Hymenobacter mellowenesis</name>
    <dbReference type="NCBI Taxonomy" id="3063995"/>
    <lineage>
        <taxon>Bacteria</taxon>
        <taxon>Pseudomonadati</taxon>
        <taxon>Bacteroidota</taxon>
        <taxon>Cytophagia</taxon>
        <taxon>Cytophagales</taxon>
        <taxon>Hymenobacteraceae</taxon>
        <taxon>Hymenobacter</taxon>
    </lineage>
</organism>
<evidence type="ECO:0000259" key="11">
    <source>
        <dbReference type="Pfam" id="PF00593"/>
    </source>
</evidence>